<comment type="caution">
    <text evidence="5">The sequence shown here is derived from an EMBL/GenBank/DDBJ whole genome shotgun (WGS) entry which is preliminary data.</text>
</comment>
<evidence type="ECO:0000313" key="6">
    <source>
        <dbReference type="Proteomes" id="UP000624325"/>
    </source>
</evidence>
<dbReference type="PROSITE" id="PS50956">
    <property type="entry name" value="HTH_ASNC_2"/>
    <property type="match status" value="1"/>
</dbReference>
<evidence type="ECO:0000313" key="5">
    <source>
        <dbReference type="EMBL" id="GIF54616.1"/>
    </source>
</evidence>
<dbReference type="InterPro" id="IPR036388">
    <property type="entry name" value="WH-like_DNA-bd_sf"/>
</dbReference>
<gene>
    <name evidence="5" type="ORF">Air01nite_07110</name>
</gene>
<feature type="domain" description="HTH asnC-type" evidence="4">
    <location>
        <begin position="174"/>
        <end position="234"/>
    </location>
</feature>
<evidence type="ECO:0000256" key="2">
    <source>
        <dbReference type="ARBA" id="ARBA00023125"/>
    </source>
</evidence>
<keyword evidence="1" id="KW-0805">Transcription regulation</keyword>
<reference evidence="5 6" key="1">
    <citation type="submission" date="2021-01" db="EMBL/GenBank/DDBJ databases">
        <title>Whole genome shotgun sequence of Asanoa iriomotensis NBRC 100142.</title>
        <authorList>
            <person name="Komaki H."/>
            <person name="Tamura T."/>
        </authorList>
    </citation>
    <scope>NUCLEOTIDE SEQUENCE [LARGE SCALE GENOMIC DNA]</scope>
    <source>
        <strain evidence="5 6">NBRC 100142</strain>
    </source>
</reference>
<accession>A0ABQ4BVR8</accession>
<dbReference type="SMART" id="SM00344">
    <property type="entry name" value="HTH_ASNC"/>
    <property type="match status" value="2"/>
</dbReference>
<evidence type="ECO:0000259" key="4">
    <source>
        <dbReference type="PROSITE" id="PS50956"/>
    </source>
</evidence>
<dbReference type="Gene3D" id="3.30.70.920">
    <property type="match status" value="2"/>
</dbReference>
<dbReference type="PRINTS" id="PR00033">
    <property type="entry name" value="HTHASNC"/>
</dbReference>
<keyword evidence="3" id="KW-0804">Transcription</keyword>
<dbReference type="InterPro" id="IPR036390">
    <property type="entry name" value="WH_DNA-bd_sf"/>
</dbReference>
<keyword evidence="2" id="KW-0238">DNA-binding</keyword>
<dbReference type="Gene3D" id="1.10.10.10">
    <property type="entry name" value="Winged helix-like DNA-binding domain superfamily/Winged helix DNA-binding domain"/>
    <property type="match status" value="2"/>
</dbReference>
<dbReference type="RefSeq" id="WP_203700319.1">
    <property type="nucleotide sequence ID" value="NZ_BAAALU010000014.1"/>
</dbReference>
<dbReference type="PANTHER" id="PTHR30154:SF34">
    <property type="entry name" value="TRANSCRIPTIONAL REGULATOR AZLB"/>
    <property type="match status" value="1"/>
</dbReference>
<dbReference type="InterPro" id="IPR011008">
    <property type="entry name" value="Dimeric_a/b-barrel"/>
</dbReference>
<dbReference type="EMBL" id="BONC01000003">
    <property type="protein sequence ID" value="GIF54616.1"/>
    <property type="molecule type" value="Genomic_DNA"/>
</dbReference>
<dbReference type="InterPro" id="IPR019888">
    <property type="entry name" value="Tscrpt_reg_AsnC-like"/>
</dbReference>
<sequence>MTANGPLDELDRRIVAALQSDGRASWTEIAELSGSSVATVARRGQALLRDGVVSVAAVPRNNHPGPADLFVLRITCAPGTQFEVLDELVHHRDLRFLGLVTGPYDILAELNLRREDSLLSRIVDEILAIDGVQRCDTDLTLHVYKVASDWSRQLLTDQPPDTVAEAHQCDPGHFDDVDHQIVELMREDGRASFRTVATAIGLNESTVRRRFETLLGRGCLQVTTLVPAAAMGFESEVILNITVAPAFVETVARTLASYRGVRYVAAMLSHNALMCELILPTTEDLFAFTTNTLGRLEGVQGWTASVVLLVLRRGFVETPWWRDKLTRGPAS</sequence>
<dbReference type="SUPFAM" id="SSF54909">
    <property type="entry name" value="Dimeric alpha+beta barrel"/>
    <property type="match status" value="2"/>
</dbReference>
<dbReference type="Pfam" id="PF13404">
    <property type="entry name" value="HTH_AsnC-type"/>
    <property type="match status" value="2"/>
</dbReference>
<dbReference type="SUPFAM" id="SSF46785">
    <property type="entry name" value="Winged helix' DNA-binding domain"/>
    <property type="match status" value="2"/>
</dbReference>
<dbReference type="PANTHER" id="PTHR30154">
    <property type="entry name" value="LEUCINE-RESPONSIVE REGULATORY PROTEIN"/>
    <property type="match status" value="1"/>
</dbReference>
<dbReference type="InterPro" id="IPR000485">
    <property type="entry name" value="AsnC-type_HTH_dom"/>
</dbReference>
<organism evidence="5 6">
    <name type="scientific">Asanoa iriomotensis</name>
    <dbReference type="NCBI Taxonomy" id="234613"/>
    <lineage>
        <taxon>Bacteria</taxon>
        <taxon>Bacillati</taxon>
        <taxon>Actinomycetota</taxon>
        <taxon>Actinomycetes</taxon>
        <taxon>Micromonosporales</taxon>
        <taxon>Micromonosporaceae</taxon>
        <taxon>Asanoa</taxon>
    </lineage>
</organism>
<name>A0ABQ4BVR8_9ACTN</name>
<proteinExistence type="predicted"/>
<evidence type="ECO:0000256" key="3">
    <source>
        <dbReference type="ARBA" id="ARBA00023163"/>
    </source>
</evidence>
<evidence type="ECO:0000256" key="1">
    <source>
        <dbReference type="ARBA" id="ARBA00023015"/>
    </source>
</evidence>
<protein>
    <submittedName>
        <fullName evidence="5">AsnC family transcriptional regulator</fullName>
    </submittedName>
</protein>
<dbReference type="Proteomes" id="UP000624325">
    <property type="component" value="Unassembled WGS sequence"/>
</dbReference>
<keyword evidence="6" id="KW-1185">Reference proteome</keyword>